<evidence type="ECO:0008006" key="5">
    <source>
        <dbReference type="Google" id="ProtNLM"/>
    </source>
</evidence>
<dbReference type="AlphaFoldDB" id="K6XD61"/>
<feature type="signal peptide" evidence="2">
    <location>
        <begin position="1"/>
        <end position="17"/>
    </location>
</feature>
<comment type="caution">
    <text evidence="3">The sequence shown here is derived from an EMBL/GenBank/DDBJ whole genome shotgun (WGS) entry which is preliminary data.</text>
</comment>
<accession>K6XD61</accession>
<evidence type="ECO:0000313" key="4">
    <source>
        <dbReference type="Proteomes" id="UP000006327"/>
    </source>
</evidence>
<evidence type="ECO:0000256" key="2">
    <source>
        <dbReference type="SAM" id="SignalP"/>
    </source>
</evidence>
<reference evidence="3 4" key="1">
    <citation type="journal article" date="2017" name="Antonie Van Leeuwenhoek">
        <title>Rhizobium rhizosphaerae sp. nov., a novel species isolated from rice rhizosphere.</title>
        <authorList>
            <person name="Zhao J.J."/>
            <person name="Zhang J."/>
            <person name="Zhang R.J."/>
            <person name="Zhang C.W."/>
            <person name="Yin H.Q."/>
            <person name="Zhang X.X."/>
        </authorList>
    </citation>
    <scope>NUCLEOTIDE SEQUENCE [LARGE SCALE GENOMIC DNA]</scope>
    <source>
        <strain evidence="3 4">BSs20135</strain>
    </source>
</reference>
<dbReference type="STRING" id="493475.GARC_1607"/>
<gene>
    <name evidence="3" type="ORF">GARC_1607</name>
</gene>
<dbReference type="eggNOG" id="ENOG5033AIK">
    <property type="taxonomic scope" value="Bacteria"/>
</dbReference>
<feature type="chain" id="PRO_5003896550" description="MSHA biogenesis protein MshK" evidence="2">
    <location>
        <begin position="18"/>
        <end position="113"/>
    </location>
</feature>
<protein>
    <recommendedName>
        <fullName evidence="5">MSHA biogenesis protein MshK</fullName>
    </recommendedName>
</protein>
<dbReference type="Proteomes" id="UP000006327">
    <property type="component" value="Unassembled WGS sequence"/>
</dbReference>
<dbReference type="RefSeq" id="WP_007618546.1">
    <property type="nucleotide sequence ID" value="NZ_BAEO01000019.1"/>
</dbReference>
<evidence type="ECO:0000313" key="3">
    <source>
        <dbReference type="EMBL" id="GAC18579.1"/>
    </source>
</evidence>
<evidence type="ECO:0000256" key="1">
    <source>
        <dbReference type="SAM" id="MobiDB-lite"/>
    </source>
</evidence>
<keyword evidence="4" id="KW-1185">Reference proteome</keyword>
<feature type="region of interest" description="Disordered" evidence="1">
    <location>
        <begin position="23"/>
        <end position="42"/>
    </location>
</feature>
<dbReference type="OrthoDB" id="6388395at2"/>
<organism evidence="3 4">
    <name type="scientific">Paraglaciecola arctica BSs20135</name>
    <dbReference type="NCBI Taxonomy" id="493475"/>
    <lineage>
        <taxon>Bacteria</taxon>
        <taxon>Pseudomonadati</taxon>
        <taxon>Pseudomonadota</taxon>
        <taxon>Gammaproteobacteria</taxon>
        <taxon>Alteromonadales</taxon>
        <taxon>Alteromonadaceae</taxon>
        <taxon>Paraglaciecola</taxon>
    </lineage>
</organism>
<feature type="compositionally biased region" description="Polar residues" evidence="1">
    <location>
        <begin position="27"/>
        <end position="38"/>
    </location>
</feature>
<sequence>MKQLFLVLCFFFVNVHAKTLPDPTKPSPNKSIFNNGEDSSSLTSKELKLTAIINNNQSMQAIINGKSFTLGQQVQGYKVIFISQNHVLLNSADGQQTLYVNNNNIKKDINNGF</sequence>
<keyword evidence="2" id="KW-0732">Signal</keyword>
<dbReference type="EMBL" id="BAEO01000019">
    <property type="protein sequence ID" value="GAC18579.1"/>
    <property type="molecule type" value="Genomic_DNA"/>
</dbReference>
<name>K6XD61_9ALTE</name>
<proteinExistence type="predicted"/>